<evidence type="ECO:0000313" key="1">
    <source>
        <dbReference type="EMBL" id="GIY15562.1"/>
    </source>
</evidence>
<accession>A0AAV4R271</accession>
<protein>
    <submittedName>
        <fullName evidence="1">Uncharacterized protein</fullName>
    </submittedName>
</protein>
<dbReference type="Proteomes" id="UP001054945">
    <property type="component" value="Unassembled WGS sequence"/>
</dbReference>
<dbReference type="AlphaFoldDB" id="A0AAV4R271"/>
<organism evidence="1 2">
    <name type="scientific">Caerostris extrusa</name>
    <name type="common">Bark spider</name>
    <name type="synonym">Caerostris bankana</name>
    <dbReference type="NCBI Taxonomy" id="172846"/>
    <lineage>
        <taxon>Eukaryota</taxon>
        <taxon>Metazoa</taxon>
        <taxon>Ecdysozoa</taxon>
        <taxon>Arthropoda</taxon>
        <taxon>Chelicerata</taxon>
        <taxon>Arachnida</taxon>
        <taxon>Araneae</taxon>
        <taxon>Araneomorphae</taxon>
        <taxon>Entelegynae</taxon>
        <taxon>Araneoidea</taxon>
        <taxon>Araneidae</taxon>
        <taxon>Caerostris</taxon>
    </lineage>
</organism>
<comment type="caution">
    <text evidence="1">The sequence shown here is derived from an EMBL/GenBank/DDBJ whole genome shotgun (WGS) entry which is preliminary data.</text>
</comment>
<reference evidence="1 2" key="1">
    <citation type="submission" date="2021-06" db="EMBL/GenBank/DDBJ databases">
        <title>Caerostris extrusa draft genome.</title>
        <authorList>
            <person name="Kono N."/>
            <person name="Arakawa K."/>
        </authorList>
    </citation>
    <scope>NUCLEOTIDE SEQUENCE [LARGE SCALE GENOMIC DNA]</scope>
</reference>
<gene>
    <name evidence="1" type="ORF">CEXT_203161</name>
</gene>
<sequence>MINLVPSNNPKQWDAGEAMLQINDVIPSSVELSQPSKQENLAPPTPFTTSEFLGFQETFSEKQMIVFHFLIKSFFAPTVTTEQEVVY</sequence>
<dbReference type="EMBL" id="BPLR01007247">
    <property type="protein sequence ID" value="GIY15562.1"/>
    <property type="molecule type" value="Genomic_DNA"/>
</dbReference>
<proteinExistence type="predicted"/>
<evidence type="ECO:0000313" key="2">
    <source>
        <dbReference type="Proteomes" id="UP001054945"/>
    </source>
</evidence>
<name>A0AAV4R271_CAEEX</name>
<keyword evidence="2" id="KW-1185">Reference proteome</keyword>